<dbReference type="Pfam" id="PF19672">
    <property type="entry name" value="DUF6175"/>
    <property type="match status" value="2"/>
</dbReference>
<dbReference type="RefSeq" id="WP_013447071.1">
    <property type="nucleotide sequence ID" value="NC_014738.1"/>
</dbReference>
<evidence type="ECO:0000313" key="2">
    <source>
        <dbReference type="Proteomes" id="UP000010093"/>
    </source>
</evidence>
<gene>
    <name evidence="1" type="ORF">RA0C_1668</name>
</gene>
<dbReference type="Proteomes" id="UP000010093">
    <property type="component" value="Chromosome"/>
</dbReference>
<dbReference type="PATRIC" id="fig|693978.17.peg.1655"/>
<dbReference type="InterPro" id="IPR046173">
    <property type="entry name" value="DUF6175"/>
</dbReference>
<organism evidence="1 2">
    <name type="scientific">Riemerella anatipestifer (strain ATCC 11845 / DSM 15868 / JCM 9532 / NCTC 11014)</name>
    <dbReference type="NCBI Taxonomy" id="693978"/>
    <lineage>
        <taxon>Bacteria</taxon>
        <taxon>Pseudomonadati</taxon>
        <taxon>Bacteroidota</taxon>
        <taxon>Flavobacteriia</taxon>
        <taxon>Flavobacteriales</taxon>
        <taxon>Weeksellaceae</taxon>
        <taxon>Riemerella</taxon>
    </lineage>
</organism>
<dbReference type="HOGENOM" id="CLU_878967_0_0_10"/>
<protein>
    <submittedName>
        <fullName evidence="1">Uncharacterized protein</fullName>
    </submittedName>
</protein>
<accession>E4TCN8</accession>
<dbReference type="EMBL" id="CP003388">
    <property type="protein sequence ID" value="AFD56555.1"/>
    <property type="molecule type" value="Genomic_DNA"/>
</dbReference>
<sequence length="292" mass="32807">MMKKISTLFIFIMLGISTLYSQGAKKPKIMVVPSDALLNQKGLLSGGDDMGEEVFVQNYSKAFLDIELKAMISKFGEMMKERGFETVMLEQELKRNQGKGLSVNYDIKIDLTYKVTSQGPRKKVYAEFSGIDVYSSKQIAASSGESEYAIGESNENLLQEAVLDKIDQFNNQLMTTFNEMAQNGRESRLIIISEGLSLDEEMDGKNILDFVEDWLSARCVRGNFTTDDANESRIEVSQAMMPLFGENGKSLDARNFYRDLEKMLGNIAASKGFKLSRTKSKLGEVEYTIKQN</sequence>
<dbReference type="KEGG" id="ran:Riean_1390"/>
<proteinExistence type="predicted"/>
<dbReference type="GeneID" id="93718496"/>
<name>E4TCN8_RIEAD</name>
<evidence type="ECO:0000313" key="1">
    <source>
        <dbReference type="EMBL" id="AFD56555.1"/>
    </source>
</evidence>
<reference evidence="1 2" key="1">
    <citation type="journal article" date="2012" name="J. Bacteriol.">
        <title>Complete genome sequence of Riemerella anatipestifer reference strain.</title>
        <authorList>
            <person name="Wang X."/>
            <person name="Zhu D."/>
            <person name="Wang M."/>
            <person name="Cheng A."/>
            <person name="Jia R."/>
            <person name="Zhou Y."/>
            <person name="Chen Z."/>
            <person name="Luo Q."/>
            <person name="Liu F."/>
            <person name="Wang Y."/>
            <person name="Chen X.Y."/>
        </authorList>
    </citation>
    <scope>NUCLEOTIDE SEQUENCE [LARGE SCALE GENOMIC DNA]</scope>
    <source>
        <strain evidence="2">DSM 15868</strain>
    </source>
</reference>
<dbReference type="AlphaFoldDB" id="E4TCN8"/>
<dbReference type="KEGG" id="rai:RA0C_1668"/>